<gene>
    <name evidence="4" type="ORF">ACE5LO_21090</name>
</gene>
<dbReference type="RefSeq" id="WP_375521949.1">
    <property type="nucleotide sequence ID" value="NZ_JBHIRY010000025.1"/>
</dbReference>
<accession>A0ABV5C5S3</accession>
<feature type="region of interest" description="Disordered" evidence="1">
    <location>
        <begin position="44"/>
        <end position="87"/>
    </location>
</feature>
<evidence type="ECO:0000313" key="4">
    <source>
        <dbReference type="EMBL" id="MFB5762874.1"/>
    </source>
</evidence>
<dbReference type="InterPro" id="IPR024474">
    <property type="entry name" value="Znf_dom_IS66"/>
</dbReference>
<dbReference type="InterPro" id="IPR052344">
    <property type="entry name" value="Transposase-related"/>
</dbReference>
<dbReference type="InterPro" id="IPR045618">
    <property type="entry name" value="DUF6444"/>
</dbReference>
<evidence type="ECO:0000259" key="2">
    <source>
        <dbReference type="Pfam" id="PF13005"/>
    </source>
</evidence>
<feature type="non-terminal residue" evidence="4">
    <location>
        <position position="212"/>
    </location>
</feature>
<feature type="compositionally biased region" description="Low complexity" evidence="1">
    <location>
        <begin position="49"/>
        <end position="60"/>
    </location>
</feature>
<reference evidence="4 5" key="1">
    <citation type="submission" date="2024-09" db="EMBL/GenBank/DDBJ databases">
        <title>Paenibacillus zeirhizospherea sp. nov., isolated from surface of the maize (Zea mays) roots in a horticulture field, Hungary.</title>
        <authorList>
            <person name="Marton D."/>
            <person name="Farkas M."/>
            <person name="Bedics A."/>
            <person name="Toth E."/>
            <person name="Tancsics A."/>
            <person name="Boka K."/>
            <person name="Marati G."/>
            <person name="Kriszt B."/>
            <person name="Cserhati M."/>
        </authorList>
    </citation>
    <scope>NUCLEOTIDE SEQUENCE [LARGE SCALE GENOMIC DNA]</scope>
    <source>
        <strain evidence="4 5">JCM 18446</strain>
    </source>
</reference>
<evidence type="ECO:0000313" key="5">
    <source>
        <dbReference type="Proteomes" id="UP001580430"/>
    </source>
</evidence>
<dbReference type="Pfam" id="PF13005">
    <property type="entry name" value="zf-IS66"/>
    <property type="match status" value="1"/>
</dbReference>
<dbReference type="EMBL" id="JBHIRY010000025">
    <property type="protein sequence ID" value="MFB5762874.1"/>
    <property type="molecule type" value="Genomic_DNA"/>
</dbReference>
<keyword evidence="5" id="KW-1185">Reference proteome</keyword>
<dbReference type="Pfam" id="PF20042">
    <property type="entry name" value="DUF6444"/>
    <property type="match status" value="1"/>
</dbReference>
<dbReference type="PANTHER" id="PTHR33678">
    <property type="entry name" value="BLL1576 PROTEIN"/>
    <property type="match status" value="1"/>
</dbReference>
<dbReference type="Proteomes" id="UP001580430">
    <property type="component" value="Unassembled WGS sequence"/>
</dbReference>
<sequence length="212" mass="23592">MKLTPEQVLTICKGDKEVASTVQFLLDQQAARIEQLEHRVHELERQLGSNSRNSSKPPSSDGLRKPTNLRTPGGKKGAPKGHRGTTRCQIEHPDEVVVLPLHTCPDCHNSLANAKRKTVEKRQVIELPPPSVFVTEFQAEKAYCTQCRCMQRASFPESVKAPVQYGDGWAAWTVYLHAYQLLPLERIARLFHDLTGCGPSEASLLAMLNKAS</sequence>
<evidence type="ECO:0000256" key="1">
    <source>
        <dbReference type="SAM" id="MobiDB-lite"/>
    </source>
</evidence>
<feature type="domain" description="Transposase IS66 zinc-finger binding" evidence="2">
    <location>
        <begin position="103"/>
        <end position="147"/>
    </location>
</feature>
<protein>
    <submittedName>
        <fullName evidence="4">DUF6444 domain-containing protein</fullName>
    </submittedName>
</protein>
<feature type="domain" description="DUF6444" evidence="3">
    <location>
        <begin position="22"/>
        <end position="87"/>
    </location>
</feature>
<evidence type="ECO:0000259" key="3">
    <source>
        <dbReference type="Pfam" id="PF20042"/>
    </source>
</evidence>
<comment type="caution">
    <text evidence="4">The sequence shown here is derived from an EMBL/GenBank/DDBJ whole genome shotgun (WGS) entry which is preliminary data.</text>
</comment>
<proteinExistence type="predicted"/>
<organism evidence="4 5">
    <name type="scientific">Paenibacillus medicaginis</name>
    <dbReference type="NCBI Taxonomy" id="1470560"/>
    <lineage>
        <taxon>Bacteria</taxon>
        <taxon>Bacillati</taxon>
        <taxon>Bacillota</taxon>
        <taxon>Bacilli</taxon>
        <taxon>Bacillales</taxon>
        <taxon>Paenibacillaceae</taxon>
        <taxon>Paenibacillus</taxon>
    </lineage>
</organism>
<name>A0ABV5C5S3_9BACL</name>
<dbReference type="PANTHER" id="PTHR33678:SF1">
    <property type="entry name" value="BLL1576 PROTEIN"/>
    <property type="match status" value="1"/>
</dbReference>